<dbReference type="RefSeq" id="WP_386776751.1">
    <property type="nucleotide sequence ID" value="NZ_JBHRUG010000048.1"/>
</dbReference>
<evidence type="ECO:0000259" key="1">
    <source>
        <dbReference type="Pfam" id="PF05729"/>
    </source>
</evidence>
<dbReference type="InterPro" id="IPR027417">
    <property type="entry name" value="P-loop_NTPase"/>
</dbReference>
<dbReference type="Gene3D" id="3.40.50.300">
    <property type="entry name" value="P-loop containing nucleotide triphosphate hydrolases"/>
    <property type="match status" value="1"/>
</dbReference>
<organism evidence="2 3">
    <name type="scientific">Litchfieldella rifensis</name>
    <dbReference type="NCBI Taxonomy" id="762643"/>
    <lineage>
        <taxon>Bacteria</taxon>
        <taxon>Pseudomonadati</taxon>
        <taxon>Pseudomonadota</taxon>
        <taxon>Gammaproteobacteria</taxon>
        <taxon>Oceanospirillales</taxon>
        <taxon>Halomonadaceae</taxon>
        <taxon>Litchfieldella</taxon>
    </lineage>
</organism>
<protein>
    <submittedName>
        <fullName evidence="2">NACHT domain-containing protein</fullName>
    </submittedName>
</protein>
<evidence type="ECO:0000313" key="3">
    <source>
        <dbReference type="Proteomes" id="UP001595579"/>
    </source>
</evidence>
<comment type="caution">
    <text evidence="2">The sequence shown here is derived from an EMBL/GenBank/DDBJ whole genome shotgun (WGS) entry which is preliminary data.</text>
</comment>
<dbReference type="SUPFAM" id="SSF52540">
    <property type="entry name" value="P-loop containing nucleoside triphosphate hydrolases"/>
    <property type="match status" value="1"/>
</dbReference>
<name>A0ABV7LTW7_9GAMM</name>
<accession>A0ABV7LTW7</accession>
<dbReference type="Proteomes" id="UP001595579">
    <property type="component" value="Unassembled WGS sequence"/>
</dbReference>
<evidence type="ECO:0000313" key="2">
    <source>
        <dbReference type="EMBL" id="MFC3285984.1"/>
    </source>
</evidence>
<proteinExistence type="predicted"/>
<feature type="domain" description="NACHT" evidence="1">
    <location>
        <begin position="192"/>
        <end position="361"/>
    </location>
</feature>
<keyword evidence="3" id="KW-1185">Reference proteome</keyword>
<sequence>MNGREVSEHFESEVRRVARLIFSDNQGYSGEIHEGRERDGYFDDGETVHIIEVTRNTAKSKAEGDLDKSVELKKNLQRECPDKNYKIWFITEKEPTADQAGLREIYRKKARCPVVIMSFRSFEQKLVDAPHYLSCRNDYKFGSVRNLVSEDQYFPMERDVFVPLQVTDQATCRSFSTSELADIITSENAGACLLLGPYGSGKSMTLREVFFELKGRYDSRRITKFPLHLNLRDHVGQSNPASAIYDHAVQIGFGQGDKLVRAWRAGQVHVLLDGFDEIASSRFRGGVEGMRLVRKNAMTLVRNFVQEHPLQRSGVIISGRQNYFGSEGECLDSLGLRGRKCNILTLSEFDEEQLFQYLKKVGIDPKFIPEWIPSRPLLVGYLAHKKILDKALGGLSDVSAAEGWDYLLDMIAEREGEQLEELGGSREDLRKYIERLASRARCTVDGRGPLSLQEMVDTLKEVLPTVPDETAQQLLLRMAGLTSTSTDDDDSREFVDDDLVDAARAGDVVRFIENNYDEDLVCLFRDGDLMAVGGDICKSIVEKKTQDSSSGKLLASLVTVSDKIGSASLCNDIYGVMLLRKTGVVSEAGDMSRAVIKDGYLKEVEVDLDLDCSSLTFSQCLIQVLEIGGSGPFSNAPSFHACHIERVSSGGLSWDQVKSMLGEDTDFGEVVDDGETVSGLRKLDLQDGLKVLLTVLRKLYIQAGKGRKESAFFRGLGAKEKAYVPDVLKLLAKHEFSHKYTAGQRDVWMPNRAKKEDVMSILGAPEQSNHPLVNDVKEL</sequence>
<dbReference type="Pfam" id="PF05729">
    <property type="entry name" value="NACHT"/>
    <property type="match status" value="1"/>
</dbReference>
<dbReference type="EMBL" id="JBHRUG010000048">
    <property type="protein sequence ID" value="MFC3285984.1"/>
    <property type="molecule type" value="Genomic_DNA"/>
</dbReference>
<gene>
    <name evidence="2" type="ORF">ACFOEV_20500</name>
</gene>
<reference evidence="3" key="1">
    <citation type="journal article" date="2019" name="Int. J. Syst. Evol. Microbiol.">
        <title>The Global Catalogue of Microorganisms (GCM) 10K type strain sequencing project: providing services to taxonomists for standard genome sequencing and annotation.</title>
        <authorList>
            <consortium name="The Broad Institute Genomics Platform"/>
            <consortium name="The Broad Institute Genome Sequencing Center for Infectious Disease"/>
            <person name="Wu L."/>
            <person name="Ma J."/>
        </authorList>
    </citation>
    <scope>NUCLEOTIDE SEQUENCE [LARGE SCALE GENOMIC DNA]</scope>
    <source>
        <strain evidence="3">CECT 7698</strain>
    </source>
</reference>
<dbReference type="InterPro" id="IPR007111">
    <property type="entry name" value="NACHT_NTPase"/>
</dbReference>